<keyword evidence="2" id="KW-1133">Transmembrane helix</keyword>
<dbReference type="STRING" id="1802389.A3C17_02350"/>
<evidence type="ECO:0000256" key="1">
    <source>
        <dbReference type="SAM" id="MobiDB-lite"/>
    </source>
</evidence>
<reference evidence="3 4" key="1">
    <citation type="journal article" date="2016" name="Nat. Commun.">
        <title>Thousands of microbial genomes shed light on interconnected biogeochemical processes in an aquifer system.</title>
        <authorList>
            <person name="Anantharaman K."/>
            <person name="Brown C.T."/>
            <person name="Hug L.A."/>
            <person name="Sharon I."/>
            <person name="Castelle C.J."/>
            <person name="Probst A.J."/>
            <person name="Thomas B.C."/>
            <person name="Singh A."/>
            <person name="Wilkins M.J."/>
            <person name="Karaoz U."/>
            <person name="Brodie E.L."/>
            <person name="Williams K.H."/>
            <person name="Hubbard S.S."/>
            <person name="Banfield J.F."/>
        </authorList>
    </citation>
    <scope>NUCLEOTIDE SEQUENCE [LARGE SCALE GENOMIC DNA]</scope>
</reference>
<dbReference type="AlphaFoldDB" id="A0A1F7TXV5"/>
<feature type="transmembrane region" description="Helical" evidence="2">
    <location>
        <begin position="170"/>
        <end position="191"/>
    </location>
</feature>
<evidence type="ECO:0000313" key="4">
    <source>
        <dbReference type="Proteomes" id="UP000177097"/>
    </source>
</evidence>
<feature type="compositionally biased region" description="Polar residues" evidence="1">
    <location>
        <begin position="48"/>
        <end position="59"/>
    </location>
</feature>
<evidence type="ECO:0000256" key="2">
    <source>
        <dbReference type="SAM" id="Phobius"/>
    </source>
</evidence>
<gene>
    <name evidence="3" type="ORF">A3C17_02350</name>
</gene>
<evidence type="ECO:0000313" key="3">
    <source>
        <dbReference type="EMBL" id="OGL70802.1"/>
    </source>
</evidence>
<protein>
    <submittedName>
        <fullName evidence="3">Uncharacterized protein</fullName>
    </submittedName>
</protein>
<keyword evidence="2" id="KW-0472">Membrane</keyword>
<accession>A0A1F7TXV5</accession>
<feature type="region of interest" description="Disordered" evidence="1">
    <location>
        <begin position="36"/>
        <end position="60"/>
    </location>
</feature>
<name>A0A1F7TXV5_9BACT</name>
<comment type="caution">
    <text evidence="3">The sequence shown here is derived from an EMBL/GenBank/DDBJ whole genome shotgun (WGS) entry which is preliminary data.</text>
</comment>
<keyword evidence="2" id="KW-0812">Transmembrane</keyword>
<dbReference type="Proteomes" id="UP000177097">
    <property type="component" value="Unassembled WGS sequence"/>
</dbReference>
<dbReference type="EMBL" id="MGDX01000024">
    <property type="protein sequence ID" value="OGL70802.1"/>
    <property type="molecule type" value="Genomic_DNA"/>
</dbReference>
<sequence length="194" mass="21392">MAEPTIDFDPTDTVIVDVSDTLSRYTPTHIRWPIDDDTVGPPSWMSPVAQSGRDTSSDNARALALDSSRLSDAAHELDPDDLVPDKDFVPARERLLRGLMLGSLRCALRTKECPSHGSNMPQWHVLHPARTRNGEQENARNDIPAEENEGWLLRFDDWYASLSPLATGTLLYGMLGMCAICAALIVLLLLVPVS</sequence>
<proteinExistence type="predicted"/>
<organism evidence="3 4">
    <name type="scientific">Candidatus Uhrbacteria bacterium RIFCSPHIGHO2_02_FULL_53_13</name>
    <dbReference type="NCBI Taxonomy" id="1802389"/>
    <lineage>
        <taxon>Bacteria</taxon>
        <taxon>Candidatus Uhriibacteriota</taxon>
    </lineage>
</organism>